<keyword evidence="3" id="KW-0677">Repeat</keyword>
<dbReference type="AlphaFoldDB" id="A0A8S1P9U8"/>
<evidence type="ECO:0000259" key="7">
    <source>
        <dbReference type="PROSITE" id="PS51873"/>
    </source>
</evidence>
<evidence type="ECO:0000256" key="4">
    <source>
        <dbReference type="ARBA" id="ARBA00022771"/>
    </source>
</evidence>
<evidence type="ECO:0000256" key="5">
    <source>
        <dbReference type="ARBA" id="ARBA00022786"/>
    </source>
</evidence>
<evidence type="ECO:0000256" key="3">
    <source>
        <dbReference type="ARBA" id="ARBA00022737"/>
    </source>
</evidence>
<accession>A0A8S1P9U8</accession>
<dbReference type="GO" id="GO:0008270">
    <property type="term" value="F:zinc ion binding"/>
    <property type="evidence" value="ECO:0007669"/>
    <property type="project" value="UniProtKB-KW"/>
</dbReference>
<evidence type="ECO:0000256" key="2">
    <source>
        <dbReference type="ARBA" id="ARBA00022723"/>
    </source>
</evidence>
<gene>
    <name evidence="8" type="ORF">PPRIM_AZ9-3.1.T1110041</name>
</gene>
<keyword evidence="9" id="KW-1185">Reference proteome</keyword>
<dbReference type="PROSITE" id="PS51873">
    <property type="entry name" value="TRIAD"/>
    <property type="match status" value="1"/>
</dbReference>
<evidence type="ECO:0000313" key="9">
    <source>
        <dbReference type="Proteomes" id="UP000688137"/>
    </source>
</evidence>
<proteinExistence type="predicted"/>
<evidence type="ECO:0000256" key="6">
    <source>
        <dbReference type="ARBA" id="ARBA00022833"/>
    </source>
</evidence>
<dbReference type="InterPro" id="IPR044066">
    <property type="entry name" value="TRIAD_supradom"/>
</dbReference>
<sequence length="575" mass="67511">MICQSQAFLPLNENQELEEQFYSYFPNGANWKTSQFFQDQTYEQFDSKVTTFFSIIGIQKNLANLNKDCQISQSNLFSVQFNKNDFSLSNMMEYLQSIASKLQISLSIIIMPKQIKQYGNIFHQQAKIIIQQTNNKKKLSFIFGLQSKMKLNQNPNFNMQPGNELNLEIQDLSQNNNIQSGHFFPNKNLNPFLSSQNIINQFKQQLSPPNINQNNNLIDQGSQQNQQFKMKCPQQNLLKNNQQIIFNNQQQHQQINPKQIKFINPQQQQQINPKQYRIDNIKLNVQQQPQKISKEIDESQTVLKTILIEQIETKQEKSNYNIFSKNEHQKSVTAICDICSNEYERISQQQIFLPCCQKPIHKKCFQEELQNLKEPLINIKCYFCHQNFQTNFIKENVDTNIFIMMVQNQLNLLCISECFNCKSKISILPEEKQKICKIECENCKTMICSQCMKNFHGFEKICQSVKQEVLKHLEGYQIIFCPFCDFIQTKDEGCNHVTCNKCKMDLCSVCSVDRRPILSHGNHFHRIGCSDHRYKEGQETMTKERIRGCQLCIQNPDKYCHIPIDLKTYKQEKGF</sequence>
<dbReference type="Proteomes" id="UP000688137">
    <property type="component" value="Unassembled WGS sequence"/>
</dbReference>
<name>A0A8S1P9U8_PARPR</name>
<evidence type="ECO:0000313" key="8">
    <source>
        <dbReference type="EMBL" id="CAD8099946.1"/>
    </source>
</evidence>
<organism evidence="8 9">
    <name type="scientific">Paramecium primaurelia</name>
    <dbReference type="NCBI Taxonomy" id="5886"/>
    <lineage>
        <taxon>Eukaryota</taxon>
        <taxon>Sar</taxon>
        <taxon>Alveolata</taxon>
        <taxon>Ciliophora</taxon>
        <taxon>Intramacronucleata</taxon>
        <taxon>Oligohymenophorea</taxon>
        <taxon>Peniculida</taxon>
        <taxon>Parameciidae</taxon>
        <taxon>Paramecium</taxon>
    </lineage>
</organism>
<keyword evidence="4" id="KW-0863">Zinc-finger</keyword>
<dbReference type="EMBL" id="CAJJDM010000114">
    <property type="protein sequence ID" value="CAD8099946.1"/>
    <property type="molecule type" value="Genomic_DNA"/>
</dbReference>
<keyword evidence="6" id="KW-0862">Zinc</keyword>
<dbReference type="OMA" id="CISECFN"/>
<dbReference type="GO" id="GO:0016740">
    <property type="term" value="F:transferase activity"/>
    <property type="evidence" value="ECO:0007669"/>
    <property type="project" value="UniProtKB-KW"/>
</dbReference>
<keyword evidence="1" id="KW-0808">Transferase</keyword>
<comment type="caution">
    <text evidence="8">The sequence shown here is derived from an EMBL/GenBank/DDBJ whole genome shotgun (WGS) entry which is preliminary data.</text>
</comment>
<keyword evidence="2" id="KW-0479">Metal-binding</keyword>
<reference evidence="8" key="1">
    <citation type="submission" date="2021-01" db="EMBL/GenBank/DDBJ databases">
        <authorList>
            <consortium name="Genoscope - CEA"/>
            <person name="William W."/>
        </authorList>
    </citation>
    <scope>NUCLEOTIDE SEQUENCE</scope>
</reference>
<dbReference type="Pfam" id="PF22191">
    <property type="entry name" value="IBR_1"/>
    <property type="match status" value="1"/>
</dbReference>
<protein>
    <recommendedName>
        <fullName evidence="7">RING-type domain-containing protein</fullName>
    </recommendedName>
</protein>
<keyword evidence="5" id="KW-0833">Ubl conjugation pathway</keyword>
<evidence type="ECO:0000256" key="1">
    <source>
        <dbReference type="ARBA" id="ARBA00022679"/>
    </source>
</evidence>
<feature type="domain" description="RING-type" evidence="7">
    <location>
        <begin position="332"/>
        <end position="535"/>
    </location>
</feature>